<gene>
    <name evidence="4" type="ORF">COX18_07235</name>
</gene>
<protein>
    <submittedName>
        <fullName evidence="4">Phosphopantetheine-binding protein</fullName>
    </submittedName>
</protein>
<dbReference type="AlphaFoldDB" id="A0A2H0A630"/>
<dbReference type="Proteomes" id="UP000231067">
    <property type="component" value="Unassembled WGS sequence"/>
</dbReference>
<dbReference type="InterPro" id="IPR006162">
    <property type="entry name" value="Ppantetheine_attach_site"/>
</dbReference>
<dbReference type="Pfam" id="PF00550">
    <property type="entry name" value="PP-binding"/>
    <property type="match status" value="1"/>
</dbReference>
<dbReference type="EMBL" id="PCSH01000129">
    <property type="protein sequence ID" value="PIP40280.1"/>
    <property type="molecule type" value="Genomic_DNA"/>
</dbReference>
<dbReference type="Gene3D" id="1.10.1200.10">
    <property type="entry name" value="ACP-like"/>
    <property type="match status" value="1"/>
</dbReference>
<keyword evidence="1" id="KW-0596">Phosphopantetheine</keyword>
<dbReference type="PROSITE" id="PS00012">
    <property type="entry name" value="PHOSPHOPANTETHEINE"/>
    <property type="match status" value="1"/>
</dbReference>
<keyword evidence="2" id="KW-0597">Phosphoprotein</keyword>
<reference evidence="4 5" key="1">
    <citation type="submission" date="2017-09" db="EMBL/GenBank/DDBJ databases">
        <title>Depth-based differentiation of microbial function through sediment-hosted aquifers and enrichment of novel symbionts in the deep terrestrial subsurface.</title>
        <authorList>
            <person name="Probst A.J."/>
            <person name="Ladd B."/>
            <person name="Jarett J.K."/>
            <person name="Geller-Mcgrath D.E."/>
            <person name="Sieber C.M."/>
            <person name="Emerson J.B."/>
            <person name="Anantharaman K."/>
            <person name="Thomas B.C."/>
            <person name="Malmstrom R."/>
            <person name="Stieglmeier M."/>
            <person name="Klingl A."/>
            <person name="Woyke T."/>
            <person name="Ryan C.M."/>
            <person name="Banfield J.F."/>
        </authorList>
    </citation>
    <scope>NUCLEOTIDE SEQUENCE [LARGE SCALE GENOMIC DNA]</scope>
    <source>
        <strain evidence="4">CG23_combo_of_CG06-09_8_20_14_all_40_23</strain>
    </source>
</reference>
<accession>A0A2H0A630</accession>
<evidence type="ECO:0000313" key="5">
    <source>
        <dbReference type="Proteomes" id="UP000231067"/>
    </source>
</evidence>
<dbReference type="PROSITE" id="PS50075">
    <property type="entry name" value="CARRIER"/>
    <property type="match status" value="1"/>
</dbReference>
<sequence length="87" mass="9779">MNKKKLTFEEFQIVVSNLLGIEKSEIKKESIIYQDIGIDSLGLVNLGTKIQKIYKISISPASMIEVLTIGEFYNAIKTLVEEKTEIG</sequence>
<feature type="domain" description="Carrier" evidence="3">
    <location>
        <begin position="5"/>
        <end position="80"/>
    </location>
</feature>
<comment type="caution">
    <text evidence="4">The sequence shown here is derived from an EMBL/GenBank/DDBJ whole genome shotgun (WGS) entry which is preliminary data.</text>
</comment>
<proteinExistence type="predicted"/>
<name>A0A2H0A630_9BACT</name>
<evidence type="ECO:0000259" key="3">
    <source>
        <dbReference type="PROSITE" id="PS50075"/>
    </source>
</evidence>
<evidence type="ECO:0000313" key="4">
    <source>
        <dbReference type="EMBL" id="PIP40280.1"/>
    </source>
</evidence>
<evidence type="ECO:0000256" key="1">
    <source>
        <dbReference type="ARBA" id="ARBA00022450"/>
    </source>
</evidence>
<dbReference type="InterPro" id="IPR036736">
    <property type="entry name" value="ACP-like_sf"/>
</dbReference>
<evidence type="ECO:0000256" key="2">
    <source>
        <dbReference type="ARBA" id="ARBA00022553"/>
    </source>
</evidence>
<dbReference type="SUPFAM" id="SSF47336">
    <property type="entry name" value="ACP-like"/>
    <property type="match status" value="1"/>
</dbReference>
<dbReference type="InterPro" id="IPR009081">
    <property type="entry name" value="PP-bd_ACP"/>
</dbReference>
<organism evidence="4 5">
    <name type="scientific">Candidatus Desantisbacteria bacterium CG23_combo_of_CG06-09_8_20_14_all_40_23</name>
    <dbReference type="NCBI Taxonomy" id="1974550"/>
    <lineage>
        <taxon>Bacteria</taxon>
        <taxon>Candidatus Desantisiibacteriota</taxon>
    </lineage>
</organism>